<sequence length="469" mass="55399">MQFSIDDFGPIKRKKKVTKPPLKKKKTDALSKSEMSPMSVGGIGEEMLKVLGWSEGKGAGKFEQGIEQPIEINQSNERCGINEHLINPQTNVEMKLKHYGKDATNEKIEEMIILEERIKEIEIKLNEKKQNIQDEIQISKQKISKLASQAAINEEEIERKNKEINLYEKGKTIFQEIREEMEGIIDQEECIKFVERIYKWKVLSHFERKDIIEFSIQKVIERALEEMQLNVIVWKKSNKTSINPYYELFSRLLMIKDYLIKEIIQKQCDNIFIQFFKEMNDEKSVQWCIDYYNLNKELMSEEGISKIQLMFDKIIKKEISFEEIIQIEIILDTPNELLEKKLFKNIVQFIEMNQITIIKEVYKTQSYKIQTLILNSIKSYICQLIQTNQIIQSLKVLNYFIDIFSLEIQQNIIIDCLKKSSFIINSKPYSLEELYIFYIQLRSLIPNELLCPSIENELRSLLSLIELLL</sequence>
<dbReference type="Pfam" id="PF01585">
    <property type="entry name" value="G-patch"/>
    <property type="match status" value="1"/>
</dbReference>
<evidence type="ECO:0000313" key="4">
    <source>
        <dbReference type="EMBL" id="EDR24712.1"/>
    </source>
</evidence>
<dbReference type="Proteomes" id="UP000008076">
    <property type="component" value="Unassembled WGS sequence"/>
</dbReference>
<dbReference type="VEuPathDB" id="AmoebaDB:EDI_235140"/>
<dbReference type="AlphaFoldDB" id="B0EL98"/>
<gene>
    <name evidence="4" type="ORF">EDI_235140</name>
</gene>
<proteinExistence type="predicted"/>
<keyword evidence="5" id="KW-1185">Reference proteome</keyword>
<evidence type="ECO:0000313" key="5">
    <source>
        <dbReference type="Proteomes" id="UP000008076"/>
    </source>
</evidence>
<dbReference type="RefSeq" id="XP_001738946.1">
    <property type="nucleotide sequence ID" value="XM_001738894.1"/>
</dbReference>
<dbReference type="OrthoDB" id="786951at2759"/>
<evidence type="ECO:0000259" key="3">
    <source>
        <dbReference type="PROSITE" id="PS50174"/>
    </source>
</evidence>
<feature type="domain" description="G-patch" evidence="3">
    <location>
        <begin position="40"/>
        <end position="86"/>
    </location>
</feature>
<feature type="coiled-coil region" evidence="1">
    <location>
        <begin position="104"/>
        <end position="163"/>
    </location>
</feature>
<dbReference type="InterPro" id="IPR000467">
    <property type="entry name" value="G_patch_dom"/>
</dbReference>
<reference evidence="5" key="1">
    <citation type="submission" date="2007-12" db="EMBL/GenBank/DDBJ databases">
        <title>Annotation of Entamoeba dispar SAW760.</title>
        <authorList>
            <person name="Lorenzi H."/>
            <person name="Inman J."/>
            <person name="Schobel S."/>
            <person name="Amedeo P."/>
            <person name="Caler E."/>
        </authorList>
    </citation>
    <scope>NUCLEOTIDE SEQUENCE [LARGE SCALE GENOMIC DNA]</scope>
    <source>
        <strain evidence="5">ATCC PRA-260 / SAW760</strain>
    </source>
</reference>
<dbReference type="eggNOG" id="ENOG502RFPW">
    <property type="taxonomic scope" value="Eukaryota"/>
</dbReference>
<dbReference type="KEGG" id="edi:EDI_235140"/>
<evidence type="ECO:0000256" key="2">
    <source>
        <dbReference type="SAM" id="MobiDB-lite"/>
    </source>
</evidence>
<organism evidence="5">
    <name type="scientific">Entamoeba dispar (strain ATCC PRA-260 / SAW760)</name>
    <dbReference type="NCBI Taxonomy" id="370354"/>
    <lineage>
        <taxon>Eukaryota</taxon>
        <taxon>Amoebozoa</taxon>
        <taxon>Evosea</taxon>
        <taxon>Archamoebae</taxon>
        <taxon>Mastigamoebida</taxon>
        <taxon>Entamoebidae</taxon>
        <taxon>Entamoeba</taxon>
    </lineage>
</organism>
<feature type="region of interest" description="Disordered" evidence="2">
    <location>
        <begin position="1"/>
        <end position="38"/>
    </location>
</feature>
<accession>B0EL98</accession>
<dbReference type="GO" id="GO:0003676">
    <property type="term" value="F:nucleic acid binding"/>
    <property type="evidence" value="ECO:0007669"/>
    <property type="project" value="InterPro"/>
</dbReference>
<name>B0EL98_ENTDS</name>
<evidence type="ECO:0000256" key="1">
    <source>
        <dbReference type="SAM" id="Coils"/>
    </source>
</evidence>
<dbReference type="GeneID" id="5884056"/>
<feature type="compositionally biased region" description="Basic residues" evidence="2">
    <location>
        <begin position="11"/>
        <end position="26"/>
    </location>
</feature>
<keyword evidence="1" id="KW-0175">Coiled coil</keyword>
<protein>
    <recommendedName>
        <fullName evidence="3">G-patch domain-containing protein</fullName>
    </recommendedName>
</protein>
<dbReference type="OMA" id="IDQEECI"/>
<dbReference type="PROSITE" id="PS50174">
    <property type="entry name" value="G_PATCH"/>
    <property type="match status" value="1"/>
</dbReference>
<dbReference type="EMBL" id="DS549815">
    <property type="protein sequence ID" value="EDR24712.1"/>
    <property type="molecule type" value="Genomic_DNA"/>
</dbReference>